<name>A0ABP8M1K4_9BACT</name>
<protein>
    <recommendedName>
        <fullName evidence="3">Sugar O-methyltransferase</fullName>
    </recommendedName>
</protein>
<accession>A0ABP8M1K4</accession>
<gene>
    <name evidence="1" type="ORF">GCM10023188_37450</name>
</gene>
<comment type="caution">
    <text evidence="1">The sequence shown here is derived from an EMBL/GenBank/DDBJ whole genome shotgun (WGS) entry which is preliminary data.</text>
</comment>
<reference evidence="2" key="1">
    <citation type="journal article" date="2019" name="Int. J. Syst. Evol. Microbiol.">
        <title>The Global Catalogue of Microorganisms (GCM) 10K type strain sequencing project: providing services to taxonomists for standard genome sequencing and annotation.</title>
        <authorList>
            <consortium name="The Broad Institute Genomics Platform"/>
            <consortium name="The Broad Institute Genome Sequencing Center for Infectious Disease"/>
            <person name="Wu L."/>
            <person name="Ma J."/>
        </authorList>
    </citation>
    <scope>NUCLEOTIDE SEQUENCE [LARGE SCALE GENOMIC DNA]</scope>
    <source>
        <strain evidence="2">JCM 17926</strain>
    </source>
</reference>
<proteinExistence type="predicted"/>
<dbReference type="InterPro" id="IPR030807">
    <property type="entry name" value="Methyltran_NanM"/>
</dbReference>
<dbReference type="SUPFAM" id="SSF53335">
    <property type="entry name" value="S-adenosyl-L-methionine-dependent methyltransferases"/>
    <property type="match status" value="1"/>
</dbReference>
<dbReference type="Proteomes" id="UP001500552">
    <property type="component" value="Unassembled WGS sequence"/>
</dbReference>
<sequence>MQSLDRLLKEYHNAPEIFQAGRYWKTYEDKIVSEIKQADITQLRSGKYPIFSTFGFSEAVYNYHPNLPLHEKLIKQAIRKLFVTNRAILPYSLKLSDIREMAYHHCVLQGELAGAKPISEIEASAFGNPADLFEINGKKYTMQFLNFYIKLCFVQRALRLKGNETIVELGSGSGFQVEVLKKVFPDLTILCFDLPAPLYLCQQYLTHVLGDAQVVQSDETMEVADLEGFVEKGKVHMFGNWKFPLLKTFKFDLFWNAASFGEMEPDIVKNYLSYVKGNCDYVFLLQARHGKESTDSFGVLTPLKFSDYDSMLSGYRVIKESDAYEAHRRISQTGGYFQALWQRE</sequence>
<keyword evidence="2" id="KW-1185">Reference proteome</keyword>
<organism evidence="1 2">
    <name type="scientific">Pontibacter saemangeumensis</name>
    <dbReference type="NCBI Taxonomy" id="1084525"/>
    <lineage>
        <taxon>Bacteria</taxon>
        <taxon>Pseudomonadati</taxon>
        <taxon>Bacteroidota</taxon>
        <taxon>Cytophagia</taxon>
        <taxon>Cytophagales</taxon>
        <taxon>Hymenobacteraceae</taxon>
        <taxon>Pontibacter</taxon>
    </lineage>
</organism>
<dbReference type="InterPro" id="IPR029063">
    <property type="entry name" value="SAM-dependent_MTases_sf"/>
</dbReference>
<dbReference type="RefSeq" id="WP_345161161.1">
    <property type="nucleotide sequence ID" value="NZ_BAABHC010000029.1"/>
</dbReference>
<dbReference type="EMBL" id="BAABHC010000029">
    <property type="protein sequence ID" value="GAA4440333.1"/>
    <property type="molecule type" value="Genomic_DNA"/>
</dbReference>
<dbReference type="NCBIfam" id="TIGR04371">
    <property type="entry name" value="methyltran_NanM"/>
    <property type="match status" value="1"/>
</dbReference>
<evidence type="ECO:0008006" key="3">
    <source>
        <dbReference type="Google" id="ProtNLM"/>
    </source>
</evidence>
<evidence type="ECO:0000313" key="1">
    <source>
        <dbReference type="EMBL" id="GAA4440333.1"/>
    </source>
</evidence>
<evidence type="ECO:0000313" key="2">
    <source>
        <dbReference type="Proteomes" id="UP001500552"/>
    </source>
</evidence>